<dbReference type="GO" id="GO:0000049">
    <property type="term" value="F:tRNA binding"/>
    <property type="evidence" value="ECO:0007669"/>
    <property type="project" value="TreeGrafter"/>
</dbReference>
<dbReference type="PROSITE" id="PS50862">
    <property type="entry name" value="AA_TRNA_LIGASE_II"/>
    <property type="match status" value="1"/>
</dbReference>
<evidence type="ECO:0000259" key="4">
    <source>
        <dbReference type="PROSITE" id="PS50862"/>
    </source>
</evidence>
<gene>
    <name evidence="5" type="ORF">POM88_047338</name>
</gene>
<dbReference type="GO" id="GO:0004824">
    <property type="term" value="F:lysine-tRNA ligase activity"/>
    <property type="evidence" value="ECO:0007669"/>
    <property type="project" value="InterPro"/>
</dbReference>
<evidence type="ECO:0000256" key="1">
    <source>
        <dbReference type="ARBA" id="ARBA00022598"/>
    </source>
</evidence>
<dbReference type="InterPro" id="IPR018149">
    <property type="entry name" value="Lys-tRNA-synth_II_C"/>
</dbReference>
<name>A0AAD8GS05_9APIA</name>
<keyword evidence="2" id="KW-0547">Nucleotide-binding</keyword>
<evidence type="ECO:0000256" key="2">
    <source>
        <dbReference type="ARBA" id="ARBA00022741"/>
    </source>
</evidence>
<dbReference type="PANTHER" id="PTHR42918">
    <property type="entry name" value="LYSYL-TRNA SYNTHETASE"/>
    <property type="match status" value="1"/>
</dbReference>
<evidence type="ECO:0000313" key="5">
    <source>
        <dbReference type="EMBL" id="KAK1354082.1"/>
    </source>
</evidence>
<dbReference type="Pfam" id="PF00152">
    <property type="entry name" value="tRNA-synt_2"/>
    <property type="match status" value="3"/>
</dbReference>
<dbReference type="Proteomes" id="UP001237642">
    <property type="component" value="Unassembled WGS sequence"/>
</dbReference>
<reference evidence="5" key="2">
    <citation type="submission" date="2023-05" db="EMBL/GenBank/DDBJ databases">
        <authorList>
            <person name="Schelkunov M.I."/>
        </authorList>
    </citation>
    <scope>NUCLEOTIDE SEQUENCE</scope>
    <source>
        <strain evidence="5">Hsosn_3</strain>
        <tissue evidence="5">Leaf</tissue>
    </source>
</reference>
<dbReference type="InterPro" id="IPR004364">
    <property type="entry name" value="Aa-tRNA-synt_II"/>
</dbReference>
<keyword evidence="3" id="KW-0067">ATP-binding</keyword>
<accession>A0AAD8GS05</accession>
<dbReference type="PANTHER" id="PTHR42918:SF15">
    <property type="entry name" value="LYSINE--TRNA LIGASE, CHLOROPLASTIC_MITOCHONDRIAL"/>
    <property type="match status" value="1"/>
</dbReference>
<dbReference type="GO" id="GO:0006430">
    <property type="term" value="P:lysyl-tRNA aminoacylation"/>
    <property type="evidence" value="ECO:0007669"/>
    <property type="project" value="InterPro"/>
</dbReference>
<dbReference type="GO" id="GO:0005829">
    <property type="term" value="C:cytosol"/>
    <property type="evidence" value="ECO:0007669"/>
    <property type="project" value="TreeGrafter"/>
</dbReference>
<organism evidence="5 6">
    <name type="scientific">Heracleum sosnowskyi</name>
    <dbReference type="NCBI Taxonomy" id="360622"/>
    <lineage>
        <taxon>Eukaryota</taxon>
        <taxon>Viridiplantae</taxon>
        <taxon>Streptophyta</taxon>
        <taxon>Embryophyta</taxon>
        <taxon>Tracheophyta</taxon>
        <taxon>Spermatophyta</taxon>
        <taxon>Magnoliopsida</taxon>
        <taxon>eudicotyledons</taxon>
        <taxon>Gunneridae</taxon>
        <taxon>Pentapetalae</taxon>
        <taxon>asterids</taxon>
        <taxon>campanulids</taxon>
        <taxon>Apiales</taxon>
        <taxon>Apiaceae</taxon>
        <taxon>Apioideae</taxon>
        <taxon>apioid superclade</taxon>
        <taxon>Tordylieae</taxon>
        <taxon>Tordyliinae</taxon>
        <taxon>Heracleum</taxon>
    </lineage>
</organism>
<comment type="caution">
    <text evidence="5">The sequence shown here is derived from an EMBL/GenBank/DDBJ whole genome shotgun (WGS) entry which is preliminary data.</text>
</comment>
<dbReference type="GO" id="GO:0005524">
    <property type="term" value="F:ATP binding"/>
    <property type="evidence" value="ECO:0007669"/>
    <property type="project" value="UniProtKB-KW"/>
</dbReference>
<dbReference type="EMBL" id="JAUIZM010000011">
    <property type="protein sequence ID" value="KAK1354082.1"/>
    <property type="molecule type" value="Genomic_DNA"/>
</dbReference>
<sequence length="461" mass="51781">MIADPEVAETFRKRAKISVPIILWDVWAMSHVEICVGSRLLGVSSRVGCIEVCKTVESLGFIEVETPVLQGAAGGAEARPFITHHNSLGRDLYLRIATELHFKRMLKEATGIDFTEFGSDLKKAKDVTLSSLNMGSNNQEAKSIRACQSIGHVLNEVFEMMVEPKLIQPTFVLDYPLEISPLAKPHRRHAGLTERFQLFICGRELGNAFSELTDPLDQRSTLKALYATKALYERKNPSSGLALDSIRTWLEVNSFIDKFEAGSIKRTEKGELSVWGGGFEKVYEIGRIFRNEGISTRHNPEYNRASVQMPLAVQGKLIIDCQGVEICLKRPWRRETMHNLVKEATGIDFTQFGSDLKKAKDVTLSSLNMGSNNQEANSIRACQSTGHVLNEEELQLVLFKTNKNESLFADQLKSLLETKVEWLYYILKAFNSGDFVRYQELCLVHNAARSAQPHLQSTIRG</sequence>
<dbReference type="PRINTS" id="PR00982">
    <property type="entry name" value="TRNASYNTHLYS"/>
</dbReference>
<proteinExistence type="predicted"/>
<dbReference type="AlphaFoldDB" id="A0AAD8GS05"/>
<feature type="domain" description="Aminoacyl-transfer RNA synthetases class-II family profile" evidence="4">
    <location>
        <begin position="57"/>
        <end position="247"/>
    </location>
</feature>
<evidence type="ECO:0000256" key="3">
    <source>
        <dbReference type="ARBA" id="ARBA00022840"/>
    </source>
</evidence>
<evidence type="ECO:0000313" key="6">
    <source>
        <dbReference type="Proteomes" id="UP001237642"/>
    </source>
</evidence>
<reference evidence="5" key="1">
    <citation type="submission" date="2023-02" db="EMBL/GenBank/DDBJ databases">
        <title>Genome of toxic invasive species Heracleum sosnowskyi carries increased number of genes despite the absence of recent whole-genome duplications.</title>
        <authorList>
            <person name="Schelkunov M."/>
            <person name="Shtratnikova V."/>
            <person name="Makarenko M."/>
            <person name="Klepikova A."/>
            <person name="Omelchenko D."/>
            <person name="Novikova G."/>
            <person name="Obukhova E."/>
            <person name="Bogdanov V."/>
            <person name="Penin A."/>
            <person name="Logacheva M."/>
        </authorList>
    </citation>
    <scope>NUCLEOTIDE SEQUENCE</scope>
    <source>
        <strain evidence="5">Hsosn_3</strain>
        <tissue evidence="5">Leaf</tissue>
    </source>
</reference>
<protein>
    <recommendedName>
        <fullName evidence="4">Aminoacyl-transfer RNA synthetases class-II family profile domain-containing protein</fullName>
    </recommendedName>
</protein>
<dbReference type="Gene3D" id="3.30.930.10">
    <property type="entry name" value="Bira Bifunctional Protein, Domain 2"/>
    <property type="match status" value="3"/>
</dbReference>
<keyword evidence="1" id="KW-0436">Ligase</keyword>
<dbReference type="InterPro" id="IPR045864">
    <property type="entry name" value="aa-tRNA-synth_II/BPL/LPL"/>
</dbReference>
<dbReference type="SUPFAM" id="SSF55681">
    <property type="entry name" value="Class II aaRS and biotin synthetases"/>
    <property type="match status" value="2"/>
</dbReference>
<dbReference type="GO" id="GO:0005739">
    <property type="term" value="C:mitochondrion"/>
    <property type="evidence" value="ECO:0007669"/>
    <property type="project" value="TreeGrafter"/>
</dbReference>
<dbReference type="InterPro" id="IPR006195">
    <property type="entry name" value="aa-tRNA-synth_II"/>
</dbReference>
<keyword evidence="6" id="KW-1185">Reference proteome</keyword>